<sequence length="208" mass="21513">MGAAALAFGSNANASVVTITPGTGTGAPTGISGFNDFLTQLNGLGLTSITTTGATITLDENSILTFEFLGSESGFSDNITAGSVNFTENSWFTAWTSVLLGSDLFTAGSLAGLINFSSVGGANATVGDDGFGIFLTDQQLAGYTGNVFYIGYDDQITNVDDNHDDMIIRVTVSPAVPEPATWAMMLLGFGAAGFVLRRRRRPVLAQAA</sequence>
<dbReference type="NCBIfam" id="TIGR02595">
    <property type="entry name" value="PEP_CTERM"/>
    <property type="match status" value="1"/>
</dbReference>
<dbReference type="RefSeq" id="WP_187715024.1">
    <property type="nucleotide sequence ID" value="NZ_CP060780.1"/>
</dbReference>
<feature type="domain" description="Ice-binding protein C-terminal" evidence="2">
    <location>
        <begin position="175"/>
        <end position="199"/>
    </location>
</feature>
<organism evidence="3 4">
    <name type="scientific">Sphingomonas daechungensis</name>
    <dbReference type="NCBI Taxonomy" id="1176646"/>
    <lineage>
        <taxon>Bacteria</taxon>
        <taxon>Pseudomonadati</taxon>
        <taxon>Pseudomonadota</taxon>
        <taxon>Alphaproteobacteria</taxon>
        <taxon>Sphingomonadales</taxon>
        <taxon>Sphingomonadaceae</taxon>
        <taxon>Sphingomonas</taxon>
    </lineage>
</organism>
<keyword evidence="4" id="KW-1185">Reference proteome</keyword>
<keyword evidence="1" id="KW-1133">Transmembrane helix</keyword>
<accession>A0ABX6T169</accession>
<keyword evidence="1" id="KW-0472">Membrane</keyword>
<dbReference type="Proteomes" id="UP000516134">
    <property type="component" value="Chromosome"/>
</dbReference>
<reference evidence="3 4" key="1">
    <citation type="submission" date="2020-08" db="EMBL/GenBank/DDBJ databases">
        <title>Genome sequence of Sphingomonas daechungensis KACC 18115T.</title>
        <authorList>
            <person name="Hyun D.-W."/>
            <person name="Bae J.-W."/>
        </authorList>
    </citation>
    <scope>NUCLEOTIDE SEQUENCE [LARGE SCALE GENOMIC DNA]</scope>
    <source>
        <strain evidence="3 4">KACC 18115</strain>
    </source>
</reference>
<evidence type="ECO:0000259" key="2">
    <source>
        <dbReference type="Pfam" id="PF07589"/>
    </source>
</evidence>
<evidence type="ECO:0000313" key="4">
    <source>
        <dbReference type="Proteomes" id="UP000516134"/>
    </source>
</evidence>
<feature type="transmembrane region" description="Helical" evidence="1">
    <location>
        <begin position="179"/>
        <end position="196"/>
    </location>
</feature>
<dbReference type="InterPro" id="IPR013424">
    <property type="entry name" value="Ice-binding_C"/>
</dbReference>
<dbReference type="EMBL" id="CP060780">
    <property type="protein sequence ID" value="QNP43594.1"/>
    <property type="molecule type" value="Genomic_DNA"/>
</dbReference>
<keyword evidence="1" id="KW-0812">Transmembrane</keyword>
<evidence type="ECO:0000313" key="3">
    <source>
        <dbReference type="EMBL" id="QNP43594.1"/>
    </source>
</evidence>
<gene>
    <name evidence="3" type="ORF">H9L15_02355</name>
</gene>
<evidence type="ECO:0000256" key="1">
    <source>
        <dbReference type="SAM" id="Phobius"/>
    </source>
</evidence>
<proteinExistence type="predicted"/>
<dbReference type="Pfam" id="PF07589">
    <property type="entry name" value="PEP-CTERM"/>
    <property type="match status" value="1"/>
</dbReference>
<protein>
    <submittedName>
        <fullName evidence="3">PEP-CTERM sorting domain-containing protein</fullName>
    </submittedName>
</protein>
<dbReference type="NCBIfam" id="NF035944">
    <property type="entry name" value="PEPxxWA-CTERM"/>
    <property type="match status" value="1"/>
</dbReference>
<name>A0ABX6T169_9SPHN</name>